<dbReference type="InterPro" id="IPR003507">
    <property type="entry name" value="S66_fam"/>
</dbReference>
<dbReference type="InterPro" id="IPR040449">
    <property type="entry name" value="Peptidase_S66_N"/>
</dbReference>
<evidence type="ECO:0000313" key="10">
    <source>
        <dbReference type="Proteomes" id="UP000576209"/>
    </source>
</evidence>
<dbReference type="EC" id="3.4.17.13" evidence="9"/>
<organism evidence="9 10">
    <name type="scientific">Neolewinella aquimaris</name>
    <dbReference type="NCBI Taxonomy" id="1835722"/>
    <lineage>
        <taxon>Bacteria</taxon>
        <taxon>Pseudomonadati</taxon>
        <taxon>Bacteroidota</taxon>
        <taxon>Saprospiria</taxon>
        <taxon>Saprospirales</taxon>
        <taxon>Lewinellaceae</taxon>
        <taxon>Neolewinella</taxon>
    </lineage>
</organism>
<reference evidence="9 10" key="1">
    <citation type="submission" date="2020-08" db="EMBL/GenBank/DDBJ databases">
        <title>Genomic Encyclopedia of Type Strains, Phase IV (KMG-IV): sequencing the most valuable type-strain genomes for metagenomic binning, comparative biology and taxonomic classification.</title>
        <authorList>
            <person name="Goeker M."/>
        </authorList>
    </citation>
    <scope>NUCLEOTIDE SEQUENCE [LARGE SCALE GENOMIC DNA]</scope>
    <source>
        <strain evidence="9 10">DSM 105137</strain>
    </source>
</reference>
<dbReference type="RefSeq" id="WP_183493818.1">
    <property type="nucleotide sequence ID" value="NZ_JACIFF010000001.1"/>
</dbReference>
<evidence type="ECO:0000256" key="3">
    <source>
        <dbReference type="ARBA" id="ARBA00022670"/>
    </source>
</evidence>
<keyword evidence="5" id="KW-0720">Serine protease</keyword>
<dbReference type="GO" id="GO:0006508">
    <property type="term" value="P:proteolysis"/>
    <property type="evidence" value="ECO:0007669"/>
    <property type="project" value="UniProtKB-KW"/>
</dbReference>
<dbReference type="AlphaFoldDB" id="A0A840E6Y3"/>
<dbReference type="InterPro" id="IPR040921">
    <property type="entry name" value="Peptidase_S66C"/>
</dbReference>
<dbReference type="PANTHER" id="PTHR30237:SF2">
    <property type="entry name" value="MUREIN TETRAPEPTIDE CARBOXYPEPTIDASE"/>
    <property type="match status" value="1"/>
</dbReference>
<feature type="active site" description="Charge relay system" evidence="6">
    <location>
        <position position="304"/>
    </location>
</feature>
<proteinExistence type="inferred from homology"/>
<keyword evidence="3" id="KW-0645">Protease</keyword>
<evidence type="ECO:0000256" key="6">
    <source>
        <dbReference type="PIRSR" id="PIRSR028757-1"/>
    </source>
</evidence>
<feature type="active site" description="Charge relay system" evidence="6">
    <location>
        <position position="234"/>
    </location>
</feature>
<dbReference type="InterPro" id="IPR027478">
    <property type="entry name" value="LdcA_N"/>
</dbReference>
<dbReference type="PANTHER" id="PTHR30237">
    <property type="entry name" value="MURAMOYLTETRAPEPTIDE CARBOXYPEPTIDASE"/>
    <property type="match status" value="1"/>
</dbReference>
<evidence type="ECO:0000256" key="2">
    <source>
        <dbReference type="ARBA" id="ARBA00022645"/>
    </source>
</evidence>
<dbReference type="SUPFAM" id="SSF52317">
    <property type="entry name" value="Class I glutamine amidotransferase-like"/>
    <property type="match status" value="1"/>
</dbReference>
<dbReference type="PIRSF" id="PIRSF028757">
    <property type="entry name" value="LD-carboxypeptidase"/>
    <property type="match status" value="1"/>
</dbReference>
<evidence type="ECO:0000256" key="5">
    <source>
        <dbReference type="ARBA" id="ARBA00022825"/>
    </source>
</evidence>
<dbReference type="Gene3D" id="3.40.50.10740">
    <property type="entry name" value="Class I glutamine amidotransferase-like"/>
    <property type="match status" value="1"/>
</dbReference>
<keyword evidence="10" id="KW-1185">Reference proteome</keyword>
<keyword evidence="2 9" id="KW-0121">Carboxypeptidase</keyword>
<dbReference type="Pfam" id="PF02016">
    <property type="entry name" value="Peptidase_S66"/>
    <property type="match status" value="1"/>
</dbReference>
<feature type="domain" description="LD-carboxypeptidase N-terminal" evidence="7">
    <location>
        <begin position="41"/>
        <end position="157"/>
    </location>
</feature>
<evidence type="ECO:0000259" key="7">
    <source>
        <dbReference type="Pfam" id="PF02016"/>
    </source>
</evidence>
<dbReference type="Proteomes" id="UP000576209">
    <property type="component" value="Unassembled WGS sequence"/>
</dbReference>
<dbReference type="CDD" id="cd07025">
    <property type="entry name" value="Peptidase_S66"/>
    <property type="match status" value="1"/>
</dbReference>
<dbReference type="EMBL" id="JACIFF010000001">
    <property type="protein sequence ID" value="MBB4077559.1"/>
    <property type="molecule type" value="Genomic_DNA"/>
</dbReference>
<evidence type="ECO:0000313" key="9">
    <source>
        <dbReference type="EMBL" id="MBB4077559.1"/>
    </source>
</evidence>
<comment type="caution">
    <text evidence="9">The sequence shown here is derived from an EMBL/GenBank/DDBJ whole genome shotgun (WGS) entry which is preliminary data.</text>
</comment>
<dbReference type="Gene3D" id="3.50.30.60">
    <property type="entry name" value="LD-carboxypeptidase A C-terminal domain-like"/>
    <property type="match status" value="1"/>
</dbReference>
<dbReference type="InterPro" id="IPR029062">
    <property type="entry name" value="Class_I_gatase-like"/>
</dbReference>
<feature type="active site" description="Nucleophile" evidence="6">
    <location>
        <position position="137"/>
    </location>
</feature>
<keyword evidence="4 9" id="KW-0378">Hydrolase</keyword>
<comment type="similarity">
    <text evidence="1">Belongs to the peptidase S66 family.</text>
</comment>
<evidence type="ECO:0000256" key="1">
    <source>
        <dbReference type="ARBA" id="ARBA00010233"/>
    </source>
</evidence>
<feature type="domain" description="LD-carboxypeptidase C-terminal" evidence="8">
    <location>
        <begin position="204"/>
        <end position="318"/>
    </location>
</feature>
<dbReference type="GO" id="GO:0008236">
    <property type="term" value="F:serine-type peptidase activity"/>
    <property type="evidence" value="ECO:0007669"/>
    <property type="project" value="UniProtKB-KW"/>
</dbReference>
<evidence type="ECO:0000256" key="4">
    <source>
        <dbReference type="ARBA" id="ARBA00022801"/>
    </source>
</evidence>
<gene>
    <name evidence="9" type="ORF">GGR28_000160</name>
</gene>
<protein>
    <submittedName>
        <fullName evidence="9">Muramoyltetrapeptide carboxypeptidase</fullName>
        <ecNumber evidence="9">3.4.17.13</ecNumber>
    </submittedName>
</protein>
<dbReference type="InterPro" id="IPR027461">
    <property type="entry name" value="Carboxypeptidase_A_C_sf"/>
</dbReference>
<evidence type="ECO:0000259" key="8">
    <source>
        <dbReference type="Pfam" id="PF17676"/>
    </source>
</evidence>
<dbReference type="SUPFAM" id="SSF141986">
    <property type="entry name" value="LD-carboxypeptidase A C-terminal domain-like"/>
    <property type="match status" value="1"/>
</dbReference>
<dbReference type="Pfam" id="PF17676">
    <property type="entry name" value="Peptidase_S66C"/>
    <property type="match status" value="1"/>
</dbReference>
<accession>A0A840E6Y3</accession>
<name>A0A840E6Y3_9BACT</name>
<sequence>MKRRQFTQGLLAIPALPLLNYPAPARRRNTVPQRLKTGDTVGLVTPGSYLTDDGLQRAYTQIEGLGLKVKPGKNIRAERGYLAGEDAQRLYDLHAMFGDPTVKAVWAARGGYGCGRLLPGLDFELIERNPKILIGYSDITALLNAITLRTGIVTYHGPVGSSEFTEYTREHLINAIMDGGQFAPIFPPAEAGERYVITPGSAGGQLWGGNLSLLAAAAGTEYAPPVEGNILFIEEIGEKPYRVDRMLTQLRQAWPLETAAAIVLGVFADCEADADDRSLTLRQTLTDRLGDLGIPVAYGFPIGHIKNMCTLPVGVGCRVDTEKFSLRIEI</sequence>
<dbReference type="GO" id="GO:0106415">
    <property type="term" value="F:muramoyltetrapeptide carboxypeptidase activity"/>
    <property type="evidence" value="ECO:0007669"/>
    <property type="project" value="UniProtKB-EC"/>
</dbReference>